<name>A0A0P6X9R4_9CHLR</name>
<evidence type="ECO:0000313" key="1">
    <source>
        <dbReference type="EMBL" id="KPL71251.1"/>
    </source>
</evidence>
<dbReference type="OrthoDB" id="9780944at2"/>
<dbReference type="RefSeq" id="WP_062423367.1">
    <property type="nucleotide sequence ID" value="NZ_BBYA01000015.1"/>
</dbReference>
<reference evidence="1 2" key="1">
    <citation type="submission" date="2015-07" db="EMBL/GenBank/DDBJ databases">
        <title>Genome sequence of Leptolinea tardivitalis DSM 16556.</title>
        <authorList>
            <person name="Hemp J."/>
            <person name="Ward L.M."/>
            <person name="Pace L.A."/>
            <person name="Fischer W.W."/>
        </authorList>
    </citation>
    <scope>NUCLEOTIDE SEQUENCE [LARGE SCALE GENOMIC DNA]</scope>
    <source>
        <strain evidence="1 2">YMTK-2</strain>
    </source>
</reference>
<accession>A0A0P6X9R4</accession>
<organism evidence="1 2">
    <name type="scientific">Leptolinea tardivitalis</name>
    <dbReference type="NCBI Taxonomy" id="229920"/>
    <lineage>
        <taxon>Bacteria</taxon>
        <taxon>Bacillati</taxon>
        <taxon>Chloroflexota</taxon>
        <taxon>Anaerolineae</taxon>
        <taxon>Anaerolineales</taxon>
        <taxon>Anaerolineaceae</taxon>
        <taxon>Leptolinea</taxon>
    </lineage>
</organism>
<proteinExistence type="predicted"/>
<dbReference type="Proteomes" id="UP000050430">
    <property type="component" value="Unassembled WGS sequence"/>
</dbReference>
<dbReference type="AlphaFoldDB" id="A0A0P6X9R4"/>
<protein>
    <recommendedName>
        <fullName evidence="3">Quinate 5-dehydrogenase</fullName>
    </recommendedName>
</protein>
<comment type="caution">
    <text evidence="1">The sequence shown here is derived from an EMBL/GenBank/DDBJ whole genome shotgun (WGS) entry which is preliminary data.</text>
</comment>
<dbReference type="STRING" id="229920.ADM99_11095"/>
<evidence type="ECO:0008006" key="3">
    <source>
        <dbReference type="Google" id="ProtNLM"/>
    </source>
</evidence>
<evidence type="ECO:0000313" key="2">
    <source>
        <dbReference type="Proteomes" id="UP000050430"/>
    </source>
</evidence>
<sequence length="307" mass="34308">MKRAVSISIGSSKRNKSTQIDLLGETVVIERIGTDGDMEKAAQLYANLDGKVDAFGVGGTDLGFCIDGKFFPLNSIQFMFKSIKKTPLVDGNGLKILLESQVAKILQNNLDETIKPNKVLLASAVDRWGLAESFRLAGYTCLYGDVMFALGLSIPVYSINTLRRLISVLIPVVSNLPFNWIYPTGESQDKRTHKWQKYFEWADVIAGDCHYLHRYMPDYVPGKIIVTNTTTQSDRDFFKQTGAYGLMTTTPVLDGRSFGTNMMEAALIAVSGWKKPIDYTQNSEYLNHLKTLIESIHLEPHLQILNP</sequence>
<keyword evidence="2" id="KW-1185">Reference proteome</keyword>
<dbReference type="EMBL" id="LGCK01000011">
    <property type="protein sequence ID" value="KPL71251.1"/>
    <property type="molecule type" value="Genomic_DNA"/>
</dbReference>
<gene>
    <name evidence="1" type="ORF">ADM99_11095</name>
</gene>